<feature type="non-terminal residue" evidence="1">
    <location>
        <position position="1"/>
    </location>
</feature>
<dbReference type="RefSeq" id="XP_014144678.1">
    <property type="nucleotide sequence ID" value="XM_014289203.1"/>
</dbReference>
<dbReference type="GeneID" id="25917197"/>
<evidence type="ECO:0000313" key="1">
    <source>
        <dbReference type="EMBL" id="KNC70776.1"/>
    </source>
</evidence>
<dbReference type="AlphaFoldDB" id="A0A0L0F2D3"/>
<sequence>GKGRDTTIVTVPGRQNEDVIPLVGGENSSDLDLESAHQPGLPPGVLVVIFNMLD</sequence>
<protein>
    <submittedName>
        <fullName evidence="1">Uncharacterized protein</fullName>
    </submittedName>
</protein>
<accession>A0A0L0F2D3</accession>
<name>A0A0L0F2D3_9EUKA</name>
<evidence type="ECO:0000313" key="2">
    <source>
        <dbReference type="Proteomes" id="UP000054560"/>
    </source>
</evidence>
<reference evidence="1 2" key="1">
    <citation type="submission" date="2011-02" db="EMBL/GenBank/DDBJ databases">
        <title>The Genome Sequence of Sphaeroforma arctica JP610.</title>
        <authorList>
            <consortium name="The Broad Institute Genome Sequencing Platform"/>
            <person name="Russ C."/>
            <person name="Cuomo C."/>
            <person name="Young S.K."/>
            <person name="Zeng Q."/>
            <person name="Gargeya S."/>
            <person name="Alvarado L."/>
            <person name="Berlin A."/>
            <person name="Chapman S.B."/>
            <person name="Chen Z."/>
            <person name="Freedman E."/>
            <person name="Gellesch M."/>
            <person name="Goldberg J."/>
            <person name="Griggs A."/>
            <person name="Gujja S."/>
            <person name="Heilman E."/>
            <person name="Heiman D."/>
            <person name="Howarth C."/>
            <person name="Mehta T."/>
            <person name="Neiman D."/>
            <person name="Pearson M."/>
            <person name="Roberts A."/>
            <person name="Saif S."/>
            <person name="Shea T."/>
            <person name="Shenoy N."/>
            <person name="Sisk P."/>
            <person name="Stolte C."/>
            <person name="Sykes S."/>
            <person name="White J."/>
            <person name="Yandava C."/>
            <person name="Burger G."/>
            <person name="Gray M.W."/>
            <person name="Holland P.W.H."/>
            <person name="King N."/>
            <person name="Lang F.B.F."/>
            <person name="Roger A.J."/>
            <person name="Ruiz-Trillo I."/>
            <person name="Haas B."/>
            <person name="Nusbaum C."/>
            <person name="Birren B."/>
        </authorList>
    </citation>
    <scope>NUCLEOTIDE SEQUENCE [LARGE SCALE GENOMIC DNA]</scope>
    <source>
        <strain evidence="1 2">JP610</strain>
    </source>
</reference>
<dbReference type="EMBL" id="KQ250261">
    <property type="protein sequence ID" value="KNC70776.1"/>
    <property type="molecule type" value="Genomic_DNA"/>
</dbReference>
<keyword evidence="2" id="KW-1185">Reference proteome</keyword>
<dbReference type="Proteomes" id="UP000054560">
    <property type="component" value="Unassembled WGS sequence"/>
</dbReference>
<proteinExistence type="predicted"/>
<organism evidence="1 2">
    <name type="scientific">Sphaeroforma arctica JP610</name>
    <dbReference type="NCBI Taxonomy" id="667725"/>
    <lineage>
        <taxon>Eukaryota</taxon>
        <taxon>Ichthyosporea</taxon>
        <taxon>Ichthyophonida</taxon>
        <taxon>Sphaeroforma</taxon>
    </lineage>
</organism>
<gene>
    <name evidence="1" type="ORF">SARC_16693</name>
</gene>